<dbReference type="Proteomes" id="UP000624041">
    <property type="component" value="Unassembled WGS sequence"/>
</dbReference>
<dbReference type="CDD" id="cd07377">
    <property type="entry name" value="WHTH_GntR"/>
    <property type="match status" value="1"/>
</dbReference>
<dbReference type="GO" id="GO:0003677">
    <property type="term" value="F:DNA binding"/>
    <property type="evidence" value="ECO:0007669"/>
    <property type="project" value="UniProtKB-KW"/>
</dbReference>
<dbReference type="InterPro" id="IPR000524">
    <property type="entry name" value="Tscrpt_reg_HTH_GntR"/>
</dbReference>
<reference evidence="5" key="1">
    <citation type="journal article" date="2014" name="Int. J. Syst. Evol. Microbiol.">
        <title>Complete genome sequence of Corynebacterium casei LMG S-19264T (=DSM 44701T), isolated from a smear-ripened cheese.</title>
        <authorList>
            <consortium name="US DOE Joint Genome Institute (JGI-PGF)"/>
            <person name="Walter F."/>
            <person name="Albersmeier A."/>
            <person name="Kalinowski J."/>
            <person name="Ruckert C."/>
        </authorList>
    </citation>
    <scope>NUCLEOTIDE SEQUENCE</scope>
    <source>
        <strain evidence="5">JCM 17251</strain>
    </source>
</reference>
<dbReference type="AlphaFoldDB" id="A0A917Y0Q2"/>
<evidence type="ECO:0000313" key="6">
    <source>
        <dbReference type="Proteomes" id="UP000624041"/>
    </source>
</evidence>
<dbReference type="Pfam" id="PF00392">
    <property type="entry name" value="GntR"/>
    <property type="match status" value="1"/>
</dbReference>
<dbReference type="SUPFAM" id="SSF46785">
    <property type="entry name" value="Winged helix' DNA-binding domain"/>
    <property type="match status" value="1"/>
</dbReference>
<dbReference type="InterPro" id="IPR008920">
    <property type="entry name" value="TF_FadR/GntR_C"/>
</dbReference>
<evidence type="ECO:0000256" key="3">
    <source>
        <dbReference type="ARBA" id="ARBA00023163"/>
    </source>
</evidence>
<dbReference type="PANTHER" id="PTHR43537:SF24">
    <property type="entry name" value="GLUCONATE OPERON TRANSCRIPTIONAL REPRESSOR"/>
    <property type="match status" value="1"/>
</dbReference>
<dbReference type="InterPro" id="IPR011711">
    <property type="entry name" value="GntR_C"/>
</dbReference>
<sequence>MSMKRLYPDRLLSSTNSMGERLVSELRIRIISQDIPKESVLSENQIAKEYQVSRSPVREALKVLEREGLVRLGRMGAIVIGISEKDIEEIYDIRLLIETFVTGRLLVSHNDALLNELRKVLEMMKIAIKYGDVDEFSFKDIEFHEIIIKSINHQQILMVWNQLRPVMECLILLSMRYRSKVNYEDFDRILENHELIIEALSTKDSKLMDKAFYSNFGDVQNRVEELWTNAEMMKKARDYDG</sequence>
<dbReference type="SMART" id="SM00345">
    <property type="entry name" value="HTH_GNTR"/>
    <property type="match status" value="1"/>
</dbReference>
<evidence type="ECO:0000256" key="2">
    <source>
        <dbReference type="ARBA" id="ARBA00023125"/>
    </source>
</evidence>
<evidence type="ECO:0000313" key="5">
    <source>
        <dbReference type="EMBL" id="GGN60769.1"/>
    </source>
</evidence>
<keyword evidence="2" id="KW-0238">DNA-binding</keyword>
<gene>
    <name evidence="5" type="primary">gntR</name>
    <name evidence="5" type="ORF">GCM10007971_25090</name>
</gene>
<dbReference type="Gene3D" id="1.10.10.10">
    <property type="entry name" value="Winged helix-like DNA-binding domain superfamily/Winged helix DNA-binding domain"/>
    <property type="match status" value="1"/>
</dbReference>
<reference evidence="5" key="2">
    <citation type="submission" date="2020-09" db="EMBL/GenBank/DDBJ databases">
        <authorList>
            <person name="Sun Q."/>
            <person name="Ohkuma M."/>
        </authorList>
    </citation>
    <scope>NUCLEOTIDE SEQUENCE</scope>
    <source>
        <strain evidence="5">JCM 17251</strain>
    </source>
</reference>
<evidence type="ECO:0000259" key="4">
    <source>
        <dbReference type="PROSITE" id="PS50949"/>
    </source>
</evidence>
<dbReference type="SUPFAM" id="SSF48008">
    <property type="entry name" value="GntR ligand-binding domain-like"/>
    <property type="match status" value="1"/>
</dbReference>
<evidence type="ECO:0000256" key="1">
    <source>
        <dbReference type="ARBA" id="ARBA00023015"/>
    </source>
</evidence>
<dbReference type="InterPro" id="IPR036388">
    <property type="entry name" value="WH-like_DNA-bd_sf"/>
</dbReference>
<organism evidence="5 6">
    <name type="scientific">Oceanobacillus indicireducens</name>
    <dbReference type="NCBI Taxonomy" id="1004261"/>
    <lineage>
        <taxon>Bacteria</taxon>
        <taxon>Bacillati</taxon>
        <taxon>Bacillota</taxon>
        <taxon>Bacilli</taxon>
        <taxon>Bacillales</taxon>
        <taxon>Bacillaceae</taxon>
        <taxon>Oceanobacillus</taxon>
    </lineage>
</organism>
<keyword evidence="6" id="KW-1185">Reference proteome</keyword>
<dbReference type="PRINTS" id="PR00035">
    <property type="entry name" value="HTHGNTR"/>
</dbReference>
<dbReference type="GO" id="GO:0003700">
    <property type="term" value="F:DNA-binding transcription factor activity"/>
    <property type="evidence" value="ECO:0007669"/>
    <property type="project" value="InterPro"/>
</dbReference>
<keyword evidence="1" id="KW-0805">Transcription regulation</keyword>
<dbReference type="PANTHER" id="PTHR43537">
    <property type="entry name" value="TRANSCRIPTIONAL REGULATOR, GNTR FAMILY"/>
    <property type="match status" value="1"/>
</dbReference>
<feature type="domain" description="HTH gntR-type" evidence="4">
    <location>
        <begin position="16"/>
        <end position="82"/>
    </location>
</feature>
<dbReference type="Gene3D" id="1.20.120.530">
    <property type="entry name" value="GntR ligand-binding domain-like"/>
    <property type="match status" value="1"/>
</dbReference>
<dbReference type="InterPro" id="IPR036390">
    <property type="entry name" value="WH_DNA-bd_sf"/>
</dbReference>
<comment type="caution">
    <text evidence="5">The sequence shown here is derived from an EMBL/GenBank/DDBJ whole genome shotgun (WGS) entry which is preliminary data.</text>
</comment>
<dbReference type="PROSITE" id="PS50949">
    <property type="entry name" value="HTH_GNTR"/>
    <property type="match status" value="1"/>
</dbReference>
<proteinExistence type="predicted"/>
<dbReference type="RefSeq" id="WP_229782705.1">
    <property type="nucleotide sequence ID" value="NZ_BMOS01000018.1"/>
</dbReference>
<keyword evidence="3" id="KW-0804">Transcription</keyword>
<dbReference type="EMBL" id="BMOS01000018">
    <property type="protein sequence ID" value="GGN60769.1"/>
    <property type="molecule type" value="Genomic_DNA"/>
</dbReference>
<dbReference type="Pfam" id="PF07729">
    <property type="entry name" value="FCD"/>
    <property type="match status" value="1"/>
</dbReference>
<name>A0A917Y0Q2_9BACI</name>
<accession>A0A917Y0Q2</accession>
<protein>
    <submittedName>
        <fullName evidence="5">GntR family transcriptional regulator</fullName>
    </submittedName>
</protein>
<dbReference type="SMART" id="SM00895">
    <property type="entry name" value="FCD"/>
    <property type="match status" value="1"/>
</dbReference>